<gene>
    <name evidence="1" type="ORF">MRATA1EN22A_LOCUS7809</name>
</gene>
<reference evidence="1" key="1">
    <citation type="submission" date="2023-05" db="EMBL/GenBank/DDBJ databases">
        <authorList>
            <consortium name="ELIXIR-Norway"/>
        </authorList>
    </citation>
    <scope>NUCLEOTIDE SEQUENCE</scope>
</reference>
<protein>
    <submittedName>
        <fullName evidence="1">Uncharacterized protein</fullName>
    </submittedName>
</protein>
<organism evidence="1 2">
    <name type="scientific">Rangifer tarandus platyrhynchus</name>
    <name type="common">Svalbard reindeer</name>
    <dbReference type="NCBI Taxonomy" id="3082113"/>
    <lineage>
        <taxon>Eukaryota</taxon>
        <taxon>Metazoa</taxon>
        <taxon>Chordata</taxon>
        <taxon>Craniata</taxon>
        <taxon>Vertebrata</taxon>
        <taxon>Euteleostomi</taxon>
        <taxon>Mammalia</taxon>
        <taxon>Eutheria</taxon>
        <taxon>Laurasiatheria</taxon>
        <taxon>Artiodactyla</taxon>
        <taxon>Ruminantia</taxon>
        <taxon>Pecora</taxon>
        <taxon>Cervidae</taxon>
        <taxon>Odocoileinae</taxon>
        <taxon>Rangifer</taxon>
    </lineage>
</organism>
<reference evidence="1" key="2">
    <citation type="submission" date="2025-03" db="EMBL/GenBank/DDBJ databases">
        <authorList>
            <consortium name="ELIXIR-Norway"/>
            <consortium name="Elixir Norway"/>
        </authorList>
    </citation>
    <scope>NUCLEOTIDE SEQUENCE</scope>
</reference>
<proteinExistence type="predicted"/>
<dbReference type="EMBL" id="OX596102">
    <property type="protein sequence ID" value="CAM9812622.1"/>
    <property type="molecule type" value="Genomic_DNA"/>
</dbReference>
<sequence>MSKFLKLKFNEEISNLSMLPVEGGESESQEKFSFKQEVFWSLNNFAFRQCSFQFQLLAVGQAEGVSTADFATGQCFLLMFPGATDRRDATNKLIEIRISNEGTFLKYKIY</sequence>
<name>A0AC59YLR2_RANTA</name>
<evidence type="ECO:0000313" key="1">
    <source>
        <dbReference type="EMBL" id="CAM9812622.1"/>
    </source>
</evidence>
<evidence type="ECO:0000313" key="2">
    <source>
        <dbReference type="Proteomes" id="UP001162501"/>
    </source>
</evidence>
<dbReference type="Proteomes" id="UP001162501">
    <property type="component" value="Chromosome 18"/>
</dbReference>
<accession>A0AC59YLR2</accession>